<protein>
    <submittedName>
        <fullName evidence="3">Undecaprenyl-diphosphatase</fullName>
    </submittedName>
</protein>
<reference evidence="4" key="1">
    <citation type="submission" date="2016-10" db="EMBL/GenBank/DDBJ databases">
        <authorList>
            <person name="Varghese N."/>
            <person name="Submissions S."/>
        </authorList>
    </citation>
    <scope>NUCLEOTIDE SEQUENCE [LARGE SCALE GENOMIC DNA]</scope>
    <source>
        <strain evidence="4">DSM 3695</strain>
    </source>
</reference>
<dbReference type="SMART" id="SM00014">
    <property type="entry name" value="acidPPc"/>
    <property type="match status" value="1"/>
</dbReference>
<feature type="transmembrane region" description="Helical" evidence="1">
    <location>
        <begin position="36"/>
        <end position="53"/>
    </location>
</feature>
<dbReference type="EMBL" id="FOJG01000002">
    <property type="protein sequence ID" value="SEW54845.1"/>
    <property type="molecule type" value="Genomic_DNA"/>
</dbReference>
<evidence type="ECO:0000313" key="4">
    <source>
        <dbReference type="Proteomes" id="UP000199310"/>
    </source>
</evidence>
<feature type="domain" description="Phosphatidic acid phosphatase type 2/haloperoxidase" evidence="2">
    <location>
        <begin position="61"/>
        <end position="177"/>
    </location>
</feature>
<evidence type="ECO:0000259" key="2">
    <source>
        <dbReference type="SMART" id="SM00014"/>
    </source>
</evidence>
<dbReference type="Pfam" id="PF01569">
    <property type="entry name" value="PAP2"/>
    <property type="match status" value="1"/>
</dbReference>
<name>A0A1I0SCK7_9BACT</name>
<gene>
    <name evidence="3" type="ORF">SAMN04488122_6225</name>
</gene>
<dbReference type="SUPFAM" id="SSF48317">
    <property type="entry name" value="Acid phosphatase/Vanadium-dependent haloperoxidase"/>
    <property type="match status" value="1"/>
</dbReference>
<dbReference type="InterPro" id="IPR000326">
    <property type="entry name" value="PAP2/HPO"/>
</dbReference>
<dbReference type="AlphaFoldDB" id="A0A1I0SCK7"/>
<proteinExistence type="predicted"/>
<dbReference type="Proteomes" id="UP000199310">
    <property type="component" value="Unassembled WGS sequence"/>
</dbReference>
<feature type="transmembrane region" description="Helical" evidence="1">
    <location>
        <begin position="136"/>
        <end position="156"/>
    </location>
</feature>
<dbReference type="STRING" id="29529.SAMN04488122_6225"/>
<dbReference type="Gene3D" id="1.20.144.10">
    <property type="entry name" value="Phosphatidic acid phosphatase type 2/haloperoxidase"/>
    <property type="match status" value="1"/>
</dbReference>
<evidence type="ECO:0000256" key="1">
    <source>
        <dbReference type="SAM" id="Phobius"/>
    </source>
</evidence>
<dbReference type="PANTHER" id="PTHR14969">
    <property type="entry name" value="SPHINGOSINE-1-PHOSPHATE PHOSPHOHYDROLASE"/>
    <property type="match status" value="1"/>
</dbReference>
<dbReference type="InterPro" id="IPR036938">
    <property type="entry name" value="PAP2/HPO_sf"/>
</dbReference>
<accession>A0A1I0SCK7</accession>
<keyword evidence="4" id="KW-1185">Reference proteome</keyword>
<keyword evidence="1" id="KW-0812">Transmembrane</keyword>
<organism evidence="3 4">
    <name type="scientific">Chitinophaga arvensicola</name>
    <dbReference type="NCBI Taxonomy" id="29529"/>
    <lineage>
        <taxon>Bacteria</taxon>
        <taxon>Pseudomonadati</taxon>
        <taxon>Bacteroidota</taxon>
        <taxon>Chitinophagia</taxon>
        <taxon>Chitinophagales</taxon>
        <taxon>Chitinophagaceae</taxon>
        <taxon>Chitinophaga</taxon>
    </lineage>
</organism>
<dbReference type="RefSeq" id="WP_089902620.1">
    <property type="nucleotide sequence ID" value="NZ_FOJG01000002.1"/>
</dbReference>
<dbReference type="OrthoDB" id="9789113at2"/>
<keyword evidence="1" id="KW-1133">Transmembrane helix</keyword>
<dbReference type="PANTHER" id="PTHR14969:SF13">
    <property type="entry name" value="AT30094P"/>
    <property type="match status" value="1"/>
</dbReference>
<keyword evidence="1" id="KW-0472">Membrane</keyword>
<feature type="transmembrane region" description="Helical" evidence="1">
    <location>
        <begin position="162"/>
        <end position="180"/>
    </location>
</feature>
<evidence type="ECO:0000313" key="3">
    <source>
        <dbReference type="EMBL" id="SEW54845.1"/>
    </source>
</evidence>
<sequence length="192" mass="21960">MLESILRGDLRLFFHINGQWYNGFLDVVLPFLREPFVWAPLYLFLGLFVTINYGWKGLFWIMFFLLCFGLADQSSLYLKSAIGRVRPCRDPVVSHYARVLVSYCPTSGSFTSNHAANHFALATFCFITLKHAFRRYTWIFFAWAAVIGYAQIYVGVHYPLDVAGGALLGIFIGLLSGSFFQRRIRLESELAS</sequence>